<sequence length="246" mass="27603">MPERVFQGMDIIVPRPDPDPSISGRRVGEFPGNKARRSASRMRPRPLELFAMDPIINYCCACGGAIVLRVPPGDSLPRHVCAACGAIHYRNPRMVVGALAEWEGRILLCRRAIEPRLGRWTLPAGFMENGETVAQAAARETLEEANARLELHDMYTVISVPQANQVHMFYRARLLDLDFFPGEETLETALFSEHEIPWEEIAFRTVTQTLRHFFEDRSQGDFRFHAGEIPLPSPAPGDIDAAIKSP</sequence>
<reference evidence="4 5" key="1">
    <citation type="submission" date="2020-03" db="EMBL/GenBank/DDBJ databases">
        <authorList>
            <consortium name="Genoscope - CEA"/>
            <person name="William W."/>
        </authorList>
    </citation>
    <scope>NUCLEOTIDE SEQUENCE [LARGE SCALE GENOMIC DNA]</scope>
    <source>
        <strain evidence="5">DSM 16959</strain>
    </source>
</reference>
<accession>A0A6S6XXI4</accession>
<dbReference type="InterPro" id="IPR015797">
    <property type="entry name" value="NUDIX_hydrolase-like_dom_sf"/>
</dbReference>
<dbReference type="PANTHER" id="PTHR43222">
    <property type="entry name" value="NUDIX HYDROLASE 23"/>
    <property type="match status" value="1"/>
</dbReference>
<dbReference type="PANTHER" id="PTHR43222:SF2">
    <property type="entry name" value="NUDIX HYDROLASE 23, CHLOROPLASTIC"/>
    <property type="match status" value="1"/>
</dbReference>
<dbReference type="EMBL" id="LR778301">
    <property type="protein sequence ID" value="CAB1370694.1"/>
    <property type="molecule type" value="Genomic_DNA"/>
</dbReference>
<evidence type="ECO:0000256" key="1">
    <source>
        <dbReference type="ARBA" id="ARBA00001946"/>
    </source>
</evidence>
<evidence type="ECO:0000313" key="5">
    <source>
        <dbReference type="Proteomes" id="UP000515733"/>
    </source>
</evidence>
<feature type="domain" description="Nudix hydrolase" evidence="3">
    <location>
        <begin position="77"/>
        <end position="224"/>
    </location>
</feature>
<gene>
    <name evidence="4" type="ORF">DENOEST_3540</name>
</gene>
<dbReference type="SUPFAM" id="SSF55811">
    <property type="entry name" value="Nudix"/>
    <property type="match status" value="1"/>
</dbReference>
<dbReference type="PROSITE" id="PS00893">
    <property type="entry name" value="NUDIX_BOX"/>
    <property type="match status" value="1"/>
</dbReference>
<evidence type="ECO:0000259" key="3">
    <source>
        <dbReference type="PROSITE" id="PS51462"/>
    </source>
</evidence>
<keyword evidence="2" id="KW-0378">Hydrolase</keyword>
<dbReference type="Proteomes" id="UP000515733">
    <property type="component" value="Chromosome"/>
</dbReference>
<dbReference type="CDD" id="cd04511">
    <property type="entry name" value="NUDIX_Hydrolase"/>
    <property type="match status" value="1"/>
</dbReference>
<dbReference type="InterPro" id="IPR000086">
    <property type="entry name" value="NUDIX_hydrolase_dom"/>
</dbReference>
<dbReference type="AlphaFoldDB" id="A0A6S6XXI4"/>
<comment type="cofactor">
    <cofactor evidence="1">
        <name>Mg(2+)</name>
        <dbReference type="ChEBI" id="CHEBI:18420"/>
    </cofactor>
</comment>
<evidence type="ECO:0000313" key="4">
    <source>
        <dbReference type="EMBL" id="CAB1370694.1"/>
    </source>
</evidence>
<evidence type="ECO:0000256" key="2">
    <source>
        <dbReference type="ARBA" id="ARBA00022801"/>
    </source>
</evidence>
<dbReference type="Pfam" id="PF00293">
    <property type="entry name" value="NUDIX"/>
    <property type="match status" value="1"/>
</dbReference>
<dbReference type="Gene3D" id="3.90.79.10">
    <property type="entry name" value="Nucleoside Triphosphate Pyrophosphohydrolase"/>
    <property type="match status" value="1"/>
</dbReference>
<name>A0A6S6XXI4_9PROT</name>
<dbReference type="GO" id="GO:0016787">
    <property type="term" value="F:hydrolase activity"/>
    <property type="evidence" value="ECO:0007669"/>
    <property type="project" value="UniProtKB-KW"/>
</dbReference>
<keyword evidence="5" id="KW-1185">Reference proteome</keyword>
<dbReference type="InterPro" id="IPR020084">
    <property type="entry name" value="NUDIX_hydrolase_CS"/>
</dbReference>
<dbReference type="Gene3D" id="2.20.70.10">
    <property type="match status" value="1"/>
</dbReference>
<dbReference type="PROSITE" id="PS51462">
    <property type="entry name" value="NUDIX"/>
    <property type="match status" value="1"/>
</dbReference>
<protein>
    <submittedName>
        <fullName evidence="4">ADP-ribose pyrophosphatase (Modular protein)</fullName>
    </submittedName>
</protein>
<dbReference type="KEGG" id="doe:DENOEST_3540"/>
<dbReference type="Pfam" id="PF14803">
    <property type="entry name" value="Zn_ribbon_Nudix"/>
    <property type="match status" value="1"/>
</dbReference>
<dbReference type="InterPro" id="IPR029401">
    <property type="entry name" value="Nudix_N"/>
</dbReference>
<organism evidence="4 5">
    <name type="scientific">Denitratisoma oestradiolicum</name>
    <dbReference type="NCBI Taxonomy" id="311182"/>
    <lineage>
        <taxon>Bacteria</taxon>
        <taxon>Pseudomonadati</taxon>
        <taxon>Pseudomonadota</taxon>
        <taxon>Betaproteobacteria</taxon>
        <taxon>Nitrosomonadales</taxon>
        <taxon>Sterolibacteriaceae</taxon>
        <taxon>Denitratisoma</taxon>
    </lineage>
</organism>
<proteinExistence type="predicted"/>